<dbReference type="GO" id="GO:0042742">
    <property type="term" value="P:defense response to bacterium"/>
    <property type="evidence" value="ECO:0007669"/>
    <property type="project" value="UniProtKB-KW"/>
</dbReference>
<dbReference type="SUPFAM" id="SSF54106">
    <property type="entry name" value="LysM domain"/>
    <property type="match status" value="2"/>
</dbReference>
<accession>A0A4Y8VJC2</accession>
<feature type="domain" description="LysM" evidence="6">
    <location>
        <begin position="264"/>
        <end position="308"/>
    </location>
</feature>
<dbReference type="RefSeq" id="WP_134843526.1">
    <property type="nucleotide sequence ID" value="NZ_DAWCZC010000060.1"/>
</dbReference>
<dbReference type="PANTHER" id="PTHR33308">
    <property type="entry name" value="PEPTIDOGLYCAN HYDROLASE FLGJ"/>
    <property type="match status" value="1"/>
</dbReference>
<evidence type="ECO:0000259" key="6">
    <source>
        <dbReference type="PROSITE" id="PS51782"/>
    </source>
</evidence>
<evidence type="ECO:0000313" key="8">
    <source>
        <dbReference type="Proteomes" id="UP000297872"/>
    </source>
</evidence>
<dbReference type="SMART" id="SM00047">
    <property type="entry name" value="LYZ2"/>
    <property type="match status" value="1"/>
</dbReference>
<dbReference type="Gene3D" id="3.10.350.10">
    <property type="entry name" value="LysM domain"/>
    <property type="match status" value="2"/>
</dbReference>
<proteinExistence type="predicted"/>
<evidence type="ECO:0000256" key="4">
    <source>
        <dbReference type="ARBA" id="ARBA00032108"/>
    </source>
</evidence>
<evidence type="ECO:0000256" key="1">
    <source>
        <dbReference type="ARBA" id="ARBA00022529"/>
    </source>
</evidence>
<keyword evidence="2" id="KW-0081">Bacteriolytic enzyme</keyword>
<feature type="chain" id="PRO_5021341854" description="Peptidoglycan hydrolase" evidence="5">
    <location>
        <begin position="23"/>
        <end position="309"/>
    </location>
</feature>
<dbReference type="OrthoDB" id="977752at2"/>
<dbReference type="Pfam" id="PF01476">
    <property type="entry name" value="LysM"/>
    <property type="match status" value="2"/>
</dbReference>
<dbReference type="EMBL" id="SGVY01000020">
    <property type="protein sequence ID" value="TFH80533.1"/>
    <property type="molecule type" value="Genomic_DNA"/>
</dbReference>
<dbReference type="SMART" id="SM00257">
    <property type="entry name" value="LysM"/>
    <property type="match status" value="2"/>
</dbReference>
<reference evidence="7 8" key="1">
    <citation type="submission" date="2019-02" db="EMBL/GenBank/DDBJ databases">
        <title>Draft Genome Sequence of the Prevotella sp. BCRC 81118, Isolated from Human Feces.</title>
        <authorList>
            <person name="Huang C.-H."/>
        </authorList>
    </citation>
    <scope>NUCLEOTIDE SEQUENCE [LARGE SCALE GENOMIC DNA]</scope>
    <source>
        <strain evidence="7 8">BCRC 81118</strain>
    </source>
</reference>
<dbReference type="Gene3D" id="1.10.530.10">
    <property type="match status" value="1"/>
</dbReference>
<dbReference type="Pfam" id="PF01832">
    <property type="entry name" value="Glucosaminidase"/>
    <property type="match status" value="1"/>
</dbReference>
<protein>
    <recommendedName>
        <fullName evidence="4">Peptidoglycan hydrolase</fullName>
    </recommendedName>
</protein>
<dbReference type="GeneID" id="302995399"/>
<evidence type="ECO:0000256" key="5">
    <source>
        <dbReference type="SAM" id="SignalP"/>
    </source>
</evidence>
<dbReference type="InterPro" id="IPR036779">
    <property type="entry name" value="LysM_dom_sf"/>
</dbReference>
<dbReference type="GO" id="GO:0004040">
    <property type="term" value="F:amidase activity"/>
    <property type="evidence" value="ECO:0007669"/>
    <property type="project" value="InterPro"/>
</dbReference>
<dbReference type="CDD" id="cd00118">
    <property type="entry name" value="LysM"/>
    <property type="match status" value="1"/>
</dbReference>
<dbReference type="GO" id="GO:0031640">
    <property type="term" value="P:killing of cells of another organism"/>
    <property type="evidence" value="ECO:0007669"/>
    <property type="project" value="UniProtKB-KW"/>
</dbReference>
<comment type="caution">
    <text evidence="7">The sequence shown here is derived from an EMBL/GenBank/DDBJ whole genome shotgun (WGS) entry which is preliminary data.</text>
</comment>
<dbReference type="AlphaFoldDB" id="A0A4Y8VJC2"/>
<dbReference type="InterPro" id="IPR051056">
    <property type="entry name" value="Glycosyl_Hydrolase_73"/>
</dbReference>
<feature type="signal peptide" evidence="5">
    <location>
        <begin position="1"/>
        <end position="22"/>
    </location>
</feature>
<evidence type="ECO:0000256" key="3">
    <source>
        <dbReference type="ARBA" id="ARBA00022801"/>
    </source>
</evidence>
<dbReference type="PANTHER" id="PTHR33308:SF9">
    <property type="entry name" value="PEPTIDOGLYCAN HYDROLASE FLGJ"/>
    <property type="match status" value="1"/>
</dbReference>
<evidence type="ECO:0000256" key="2">
    <source>
        <dbReference type="ARBA" id="ARBA00022638"/>
    </source>
</evidence>
<evidence type="ECO:0000313" key="7">
    <source>
        <dbReference type="EMBL" id="TFH80533.1"/>
    </source>
</evidence>
<gene>
    <name evidence="7" type="ORF">EXN75_08875</name>
</gene>
<keyword evidence="3" id="KW-0378">Hydrolase</keyword>
<name>A0A4Y8VJC2_9BACT</name>
<keyword evidence="5" id="KW-0732">Signal</keyword>
<dbReference type="InterPro" id="IPR002901">
    <property type="entry name" value="MGlyc_endo_b_GlcNAc-like_dom"/>
</dbReference>
<dbReference type="InterPro" id="IPR018392">
    <property type="entry name" value="LysM"/>
</dbReference>
<keyword evidence="1" id="KW-0929">Antimicrobial</keyword>
<keyword evidence="8" id="KW-1185">Reference proteome</keyword>
<sequence>MNRIKANIIGLALLLCTLPSGAQMKWNQTYQTYINQYKDLAIEQMLKYRIPASITLAQGLFESAAGRSSLVRQGNNHFGIKCHTSWTGPTQYHDDDARGECFRVYSDARESYEDHSRFLARQQRYARLFSLNSNDYKGWARGLKQCGYATNPQYANKLIQIIELYKLHDYDKAKRYDKFMAEHSGTDQPVNAQGLLHPIHIFNDNYYLYAREGETFKSIGKEVGISWRKLAKYNERDKHDILHKGDVIYLKKKRKKAPKQFKKRPHIVQPGESMYSISQKYGIRLKSLYSKNHLDPDFKIYPGARLKVR</sequence>
<dbReference type="PROSITE" id="PS51782">
    <property type="entry name" value="LYSM"/>
    <property type="match status" value="1"/>
</dbReference>
<dbReference type="Proteomes" id="UP000297872">
    <property type="component" value="Unassembled WGS sequence"/>
</dbReference>
<organism evidence="7 8">
    <name type="scientific">Segatella hominis</name>
    <dbReference type="NCBI Taxonomy" id="2518605"/>
    <lineage>
        <taxon>Bacteria</taxon>
        <taxon>Pseudomonadati</taxon>
        <taxon>Bacteroidota</taxon>
        <taxon>Bacteroidia</taxon>
        <taxon>Bacteroidales</taxon>
        <taxon>Prevotellaceae</taxon>
        <taxon>Segatella</taxon>
    </lineage>
</organism>